<gene>
    <name evidence="1" type="ORF">GCM10022214_72590</name>
</gene>
<dbReference type="EMBL" id="BAAAZG010000057">
    <property type="protein sequence ID" value="GAA4097857.1"/>
    <property type="molecule type" value="Genomic_DNA"/>
</dbReference>
<name>A0ABP7WVG6_9ACTN</name>
<keyword evidence="2" id="KW-1185">Reference proteome</keyword>
<dbReference type="PANTHER" id="PTHR44147">
    <property type="entry name" value="DEHYDROGENASE/REDUCTASE SDR FAMILY MEMBER 1"/>
    <property type="match status" value="1"/>
</dbReference>
<dbReference type="Proteomes" id="UP001500683">
    <property type="component" value="Unassembled WGS sequence"/>
</dbReference>
<dbReference type="PANTHER" id="PTHR44147:SF2">
    <property type="entry name" value="DEHYDROGENASE_REDUCTASE SDR FAMILY MEMBER 1"/>
    <property type="match status" value="1"/>
</dbReference>
<organism evidence="1 2">
    <name type="scientific">Actinomadura miaoliensis</name>
    <dbReference type="NCBI Taxonomy" id="430685"/>
    <lineage>
        <taxon>Bacteria</taxon>
        <taxon>Bacillati</taxon>
        <taxon>Actinomycetota</taxon>
        <taxon>Actinomycetes</taxon>
        <taxon>Streptosporangiales</taxon>
        <taxon>Thermomonosporaceae</taxon>
        <taxon>Actinomadura</taxon>
    </lineage>
</organism>
<comment type="caution">
    <text evidence="1">The sequence shown here is derived from an EMBL/GenBank/DDBJ whole genome shotgun (WGS) entry which is preliminary data.</text>
</comment>
<accession>A0ABP7WVG6</accession>
<reference evidence="2" key="1">
    <citation type="journal article" date="2019" name="Int. J. Syst. Evol. Microbiol.">
        <title>The Global Catalogue of Microorganisms (GCM) 10K type strain sequencing project: providing services to taxonomists for standard genome sequencing and annotation.</title>
        <authorList>
            <consortium name="The Broad Institute Genomics Platform"/>
            <consortium name="The Broad Institute Genome Sequencing Center for Infectious Disease"/>
            <person name="Wu L."/>
            <person name="Ma J."/>
        </authorList>
    </citation>
    <scope>NUCLEOTIDE SEQUENCE [LARGE SCALE GENOMIC DNA]</scope>
    <source>
        <strain evidence="2">JCM 16702</strain>
    </source>
</reference>
<evidence type="ECO:0000313" key="2">
    <source>
        <dbReference type="Proteomes" id="UP001500683"/>
    </source>
</evidence>
<proteinExistence type="predicted"/>
<sequence>MGRAVVALATDPDRARWNGRSLSSGGLAQVYGFTDVDGSRPDAWRYLREVQWAGRPADVTGYR</sequence>
<evidence type="ECO:0000313" key="1">
    <source>
        <dbReference type="EMBL" id="GAA4097857.1"/>
    </source>
</evidence>
<protein>
    <submittedName>
        <fullName evidence="1">Uncharacterized protein</fullName>
    </submittedName>
</protein>